<evidence type="ECO:0000313" key="6">
    <source>
        <dbReference type="EMBL" id="ALO14517.1"/>
    </source>
</evidence>
<evidence type="ECO:0000256" key="2">
    <source>
        <dbReference type="SAM" id="Coils"/>
    </source>
</evidence>
<dbReference type="GO" id="GO:0004673">
    <property type="term" value="F:protein histidine kinase activity"/>
    <property type="evidence" value="ECO:0007669"/>
    <property type="project" value="UniProtKB-EC"/>
</dbReference>
<dbReference type="InterPro" id="IPR036457">
    <property type="entry name" value="PPM-type-like_dom_sf"/>
</dbReference>
<dbReference type="Pfam" id="PF13426">
    <property type="entry name" value="PAS_9"/>
    <property type="match status" value="2"/>
</dbReference>
<keyword evidence="3" id="KW-0472">Membrane</keyword>
<dbReference type="Gene3D" id="3.60.40.10">
    <property type="entry name" value="PPM-type phosphatase domain"/>
    <property type="match status" value="1"/>
</dbReference>
<feature type="domain" description="PAC" evidence="5">
    <location>
        <begin position="274"/>
        <end position="324"/>
    </location>
</feature>
<keyword evidence="3" id="KW-0812">Transmembrane</keyword>
<evidence type="ECO:0000313" key="7">
    <source>
        <dbReference type="Proteomes" id="UP000064893"/>
    </source>
</evidence>
<evidence type="ECO:0000256" key="1">
    <source>
        <dbReference type="ARBA" id="ARBA00022801"/>
    </source>
</evidence>
<feature type="domain" description="PAS" evidence="4">
    <location>
        <begin position="75"/>
        <end position="145"/>
    </location>
</feature>
<accession>A0A0S2HX15</accession>
<dbReference type="InterPro" id="IPR001932">
    <property type="entry name" value="PPM-type_phosphatase-like_dom"/>
</dbReference>
<evidence type="ECO:0000259" key="4">
    <source>
        <dbReference type="PROSITE" id="PS50112"/>
    </source>
</evidence>
<dbReference type="SMART" id="SM00091">
    <property type="entry name" value="PAS"/>
    <property type="match status" value="2"/>
</dbReference>
<dbReference type="PROSITE" id="PS50113">
    <property type="entry name" value="PAC"/>
    <property type="match status" value="2"/>
</dbReference>
<keyword evidence="6" id="KW-0418">Kinase</keyword>
<feature type="domain" description="PAC" evidence="5">
    <location>
        <begin position="148"/>
        <end position="200"/>
    </location>
</feature>
<sequence>MKFSYPLKIGIGFIGFWNLQTVAIPPIPIVMSMRSPFWMWIILALLVIALLVMFVLLYRTKLNNLYFIRKSQVQDDDLFRKLYNKSPIMMHSIDMDGNLVYVNDYWLKMFGYDRSEVIGRKSEYFFTGEIKENYKKIFRQLLDDGMIRDFQARMKKQSGEEIEVLLTAELAHDQRGVPTHAYTILMDISERVRAEKLLLEGKHKLNSILNNAVEAIFVLQDFRIQYANPATVDILGYTLEDLEQFPFQKILFDDDKEWILNNYERRMRQEDVPQKYSFRVKRKDETVIWIEINAVYLKWDEKPAILVFLVDITERKTQEEQLREQAEELKKTNEQQAEMNKKLQDKNKALDEHQVELQEYADELKAVLEEVAIKNERIERAHRDMMDSIEYAKLIQEAILQTSYELEGVFDHFVFYKPKDIVSGDFFFFKKFNDVYLFAVADCTGHGVPGGFLTMLGINLLQEVVTKNNVKEPDVVLEILREKVKHVFKHSRHHDGMDIALAAYDRKEFTLHYAGANMNAIIIDNNEETILKPVYNPIGYYVQENQFEKQCIQISGSETLYLYSDGFKDQFGGEKGRKYQFRRFKEFLLANHKAPMSTQKELIDQEYKQWKGRQPQLDDITVMGVKLN</sequence>
<dbReference type="InterPro" id="IPR035965">
    <property type="entry name" value="PAS-like_dom_sf"/>
</dbReference>
<dbReference type="CDD" id="cd00130">
    <property type="entry name" value="PAS"/>
    <property type="match status" value="2"/>
</dbReference>
<dbReference type="NCBIfam" id="TIGR00229">
    <property type="entry name" value="sensory_box"/>
    <property type="match status" value="2"/>
</dbReference>
<proteinExistence type="predicted"/>
<dbReference type="GO" id="GO:0016791">
    <property type="term" value="F:phosphatase activity"/>
    <property type="evidence" value="ECO:0007669"/>
    <property type="project" value="TreeGrafter"/>
</dbReference>
<name>A0A0S2HX15_9BACT</name>
<dbReference type="Pfam" id="PF07228">
    <property type="entry name" value="SpoIIE"/>
    <property type="match status" value="1"/>
</dbReference>
<keyword evidence="1" id="KW-0378">Hydrolase</keyword>
<dbReference type="PANTHER" id="PTHR43156">
    <property type="entry name" value="STAGE II SPORULATION PROTEIN E-RELATED"/>
    <property type="match status" value="1"/>
</dbReference>
<feature type="transmembrane region" description="Helical" evidence="3">
    <location>
        <begin position="37"/>
        <end position="58"/>
    </location>
</feature>
<dbReference type="STRING" id="1307839.L21SP5_00846"/>
<dbReference type="Proteomes" id="UP000064893">
    <property type="component" value="Chromosome"/>
</dbReference>
<keyword evidence="7" id="KW-1185">Reference proteome</keyword>
<keyword evidence="2" id="KW-0175">Coiled coil</keyword>
<dbReference type="EC" id="2.7.13.3" evidence="6"/>
<organism evidence="6 7">
    <name type="scientific">Salinivirga cyanobacteriivorans</name>
    <dbReference type="NCBI Taxonomy" id="1307839"/>
    <lineage>
        <taxon>Bacteria</taxon>
        <taxon>Pseudomonadati</taxon>
        <taxon>Bacteroidota</taxon>
        <taxon>Bacteroidia</taxon>
        <taxon>Bacteroidales</taxon>
        <taxon>Salinivirgaceae</taxon>
        <taxon>Salinivirga</taxon>
    </lineage>
</organism>
<dbReference type="PANTHER" id="PTHR43156:SF9">
    <property type="entry name" value="HAMP DOMAIN-CONTAINING PROTEIN"/>
    <property type="match status" value="1"/>
</dbReference>
<dbReference type="SMART" id="SM00331">
    <property type="entry name" value="PP2C_SIG"/>
    <property type="match status" value="1"/>
</dbReference>
<dbReference type="EMBL" id="CP013118">
    <property type="protein sequence ID" value="ALO14517.1"/>
    <property type="molecule type" value="Genomic_DNA"/>
</dbReference>
<dbReference type="KEGG" id="blq:L21SP5_00846"/>
<dbReference type="InterPro" id="IPR000014">
    <property type="entry name" value="PAS"/>
</dbReference>
<gene>
    <name evidence="6" type="primary">kinA</name>
    <name evidence="6" type="ORF">L21SP5_00846</name>
</gene>
<protein>
    <submittedName>
        <fullName evidence="6">Sporulation kinase A</fullName>
        <ecNumber evidence="6">2.7.13.3</ecNumber>
    </submittedName>
</protein>
<dbReference type="InterPro" id="IPR001610">
    <property type="entry name" value="PAC"/>
</dbReference>
<dbReference type="Gene3D" id="3.30.450.20">
    <property type="entry name" value="PAS domain"/>
    <property type="match status" value="2"/>
</dbReference>
<feature type="coiled-coil region" evidence="2">
    <location>
        <begin position="309"/>
        <end position="384"/>
    </location>
</feature>
<evidence type="ECO:0000256" key="3">
    <source>
        <dbReference type="SAM" id="Phobius"/>
    </source>
</evidence>
<reference evidence="6 7" key="1">
    <citation type="submission" date="2015-11" db="EMBL/GenBank/DDBJ databases">
        <title>Description and complete genome sequence of a novel strain predominating in hypersaline microbial mats and representing a new family of the Bacteriodetes phylum.</title>
        <authorList>
            <person name="Spring S."/>
            <person name="Bunk B."/>
            <person name="Sproer C."/>
            <person name="Klenk H.-P."/>
        </authorList>
    </citation>
    <scope>NUCLEOTIDE SEQUENCE [LARGE SCALE GENOMIC DNA]</scope>
    <source>
        <strain evidence="6 7">L21-Spi-D4</strain>
    </source>
</reference>
<dbReference type="SUPFAM" id="SSF55785">
    <property type="entry name" value="PYP-like sensor domain (PAS domain)"/>
    <property type="match status" value="2"/>
</dbReference>
<dbReference type="InterPro" id="IPR052016">
    <property type="entry name" value="Bact_Sigma-Reg"/>
</dbReference>
<dbReference type="InterPro" id="IPR000700">
    <property type="entry name" value="PAS-assoc_C"/>
</dbReference>
<keyword evidence="3" id="KW-1133">Transmembrane helix</keyword>
<feature type="transmembrane region" description="Helical" evidence="3">
    <location>
        <begin position="12"/>
        <end position="31"/>
    </location>
</feature>
<dbReference type="PROSITE" id="PS50112">
    <property type="entry name" value="PAS"/>
    <property type="match status" value="1"/>
</dbReference>
<dbReference type="AlphaFoldDB" id="A0A0S2HX15"/>
<evidence type="ECO:0000259" key="5">
    <source>
        <dbReference type="PROSITE" id="PS50113"/>
    </source>
</evidence>
<keyword evidence="6" id="KW-0808">Transferase</keyword>
<dbReference type="SMART" id="SM00086">
    <property type="entry name" value="PAC"/>
    <property type="match status" value="2"/>
</dbReference>